<feature type="compositionally biased region" description="Polar residues" evidence="1">
    <location>
        <begin position="624"/>
        <end position="641"/>
    </location>
</feature>
<accession>A0ABQ9XH54</accession>
<feature type="region of interest" description="Disordered" evidence="1">
    <location>
        <begin position="615"/>
        <end position="641"/>
    </location>
</feature>
<evidence type="ECO:0000256" key="1">
    <source>
        <dbReference type="SAM" id="MobiDB-lite"/>
    </source>
</evidence>
<gene>
    <name evidence="2" type="ORF">BLNAU_13279</name>
</gene>
<organism evidence="2 3">
    <name type="scientific">Blattamonas nauphoetae</name>
    <dbReference type="NCBI Taxonomy" id="2049346"/>
    <lineage>
        <taxon>Eukaryota</taxon>
        <taxon>Metamonada</taxon>
        <taxon>Preaxostyla</taxon>
        <taxon>Oxymonadida</taxon>
        <taxon>Blattamonas</taxon>
    </lineage>
</organism>
<evidence type="ECO:0000313" key="3">
    <source>
        <dbReference type="Proteomes" id="UP001281761"/>
    </source>
</evidence>
<proteinExistence type="predicted"/>
<protein>
    <submittedName>
        <fullName evidence="2">Uncharacterized protein</fullName>
    </submittedName>
</protein>
<comment type="caution">
    <text evidence="2">The sequence shown here is derived from an EMBL/GenBank/DDBJ whole genome shotgun (WGS) entry which is preliminary data.</text>
</comment>
<dbReference type="EMBL" id="JARBJD010000113">
    <property type="protein sequence ID" value="KAK2951786.1"/>
    <property type="molecule type" value="Genomic_DNA"/>
</dbReference>
<sequence>MLLPSVVRTIGASLVYISDCMWENMIVSGNAPLTVNGTSHESFVSRSSFENISVSDIGNIVRIREHTHEDWHIHRVSVLCSDSPLNGVIFCDLNAVNSAYVSDSEIEGCTTTRTATIDNIPKLVTIDGVKFLDNTVHNSTAFISIDGQSLKIRKCSFTFEKRWYHEQHCRAVFFHTPTGALDMSSTRIENCSAVDGSGGSCVLSLGAQTVMIGPDVKTYHICGWEGHDGFVFYGRTDNIVLVGLHNKHSRSYAVSPETYSSSGVFIRLSGTFDFIQHNSTYQGCVTTGRGGGITFDTIQPNSTMTFISTYFVRNGGHIEDETIAQPGGSVTFAPLLAAEGVSVLFTTCRFKSRKHKTDGDDVYAGSGWTDTITPSSFDCSYCSGSETSVFIEGATGTTDTNMIPVKKIKGCPAVPQINAFLFTDYLIHVIAWPSSVLFLATFLLIYMLCHDDLRTRCLRCCRTCPQKVLCWPCRLYESNQEEKKRLNNSKRETHRLDGDEAMGRELQEGKWIRTSDALGYISAARKRYVKTKSEALALVKQKRKRVTRHPATVESEYEILRNWNGTGSSGCEECVENPLLPKEEVDSPHSPSSFLAMKDNLAMVRFFVEGTHLVPPRPLPRHAQTGSPDQAQLSTTNQCPSTKYTQIQPLPRLPQSSIPAVGKVQIESKSQGSTLFVSNERICLFVTIICEDFDVKEAIEEKPAAEEESRQMKQAVVQSVSMSVALSITSCDTLALSGLLFENCAGQSASSLFIDSSSSVSLTTPIASSFSVCSSPRSSVNGDISTVFLPHAASIPIDPEDGTDEQFCCKKTITVTGLGSARSLMVMQSTAQSFAHLTDGSLSLTSLGFTETASQIGVSRQKSFFDVKGGSLRPECVEFVPPSFSGTSSFVKMSGAWILSLKSVFISRESFSSGDVVMKSVSISTAGMTGSHEVFLEGQVVGAVISDDWTIGASFWSDSINTTNIGPLGYHLYPHTNGAVFMSEGFWDHGKCGQERLPCSSLDFAFSLLTHTKTEISLGSNITLSTLLECPETVSARCERKHTDPLQHSDNHDPPSAAHTASLFKIEGGRLALSGTVFDFAVRFSSSSSLLTQTGGNIELSTIALSSLTLTSASMITMEGASTMYTESGGGAFLSTNGNNNQIVSITNCSFESVSSEGDGGVILAQLGAGSKLTVADTTFKLYSSSGKGGALSIVLSSTGSFAVEAGTSFESCSAIMSGSAVFVEAQSLASAITKTSMTFLSPFPLTPTAAPVDMHRGWNTVNSSDDIPLVLFLADVRSTGFASSSGSDGELCGFSVNPCSSIDLVQTRLAANDSKTEGKLNPITLELQTALDQSTPFSCGGHKAMITGNTITLSKTDQTSHFSVVGEDCGFWLNNQEWRCRHSCRVWIGFGRAVGTEWDEHDEIGVPFLLALRCDIWDSEDRIRNGTDSLNHTTDIISVRSEWRIDSLLDSLKWIVQISSTQLKARQI</sequence>
<name>A0ABQ9XH54_9EUKA</name>
<reference evidence="2 3" key="1">
    <citation type="journal article" date="2022" name="bioRxiv">
        <title>Genomics of Preaxostyla Flagellates Illuminates Evolutionary Transitions and the Path Towards Mitochondrial Loss.</title>
        <authorList>
            <person name="Novak L.V.F."/>
            <person name="Treitli S.C."/>
            <person name="Pyrih J."/>
            <person name="Halakuc P."/>
            <person name="Pipaliya S.V."/>
            <person name="Vacek V."/>
            <person name="Brzon O."/>
            <person name="Soukal P."/>
            <person name="Eme L."/>
            <person name="Dacks J.B."/>
            <person name="Karnkowska A."/>
            <person name="Elias M."/>
            <person name="Hampl V."/>
        </authorList>
    </citation>
    <scope>NUCLEOTIDE SEQUENCE [LARGE SCALE GENOMIC DNA]</scope>
    <source>
        <strain evidence="2">NAU3</strain>
        <tissue evidence="2">Gut</tissue>
    </source>
</reference>
<evidence type="ECO:0000313" key="2">
    <source>
        <dbReference type="EMBL" id="KAK2951786.1"/>
    </source>
</evidence>
<dbReference type="Proteomes" id="UP001281761">
    <property type="component" value="Unassembled WGS sequence"/>
</dbReference>
<keyword evidence="3" id="KW-1185">Reference proteome</keyword>